<reference evidence="10 11" key="1">
    <citation type="journal article" date="2015" name="Genome Biol. Evol.">
        <title>Comparative Genomics of a Bacterivorous Green Alga Reveals Evolutionary Causalities and Consequences of Phago-Mixotrophic Mode of Nutrition.</title>
        <authorList>
            <person name="Burns J.A."/>
            <person name="Paasch A."/>
            <person name="Narechania A."/>
            <person name="Kim E."/>
        </authorList>
    </citation>
    <scope>NUCLEOTIDE SEQUENCE [LARGE SCALE GENOMIC DNA]</scope>
    <source>
        <strain evidence="10 11">PLY_AMNH</strain>
    </source>
</reference>
<sequence length="128" mass="14243">MGVQESQGLLSEFVDYIKNRKMVVLEELAAEFGLRTQDVINRIHSLESAGRLSGVMDDRGKFIYVSEEEMKNVAAYISDRGRVSIAELARKSNELIDLTAPEMVKLSDEDLKAMDEEGEETAEVASAN</sequence>
<keyword evidence="4" id="KW-0812">Transmembrane</keyword>
<keyword evidence="5" id="KW-0833">Ubl conjugation pathway</keyword>
<dbReference type="EMBL" id="LGRX02005178">
    <property type="protein sequence ID" value="KAK3279010.1"/>
    <property type="molecule type" value="Genomic_DNA"/>
</dbReference>
<dbReference type="SUPFAM" id="SSF46785">
    <property type="entry name" value="Winged helix' DNA-binding domain"/>
    <property type="match status" value="1"/>
</dbReference>
<organism evidence="10 11">
    <name type="scientific">Cymbomonas tetramitiformis</name>
    <dbReference type="NCBI Taxonomy" id="36881"/>
    <lineage>
        <taxon>Eukaryota</taxon>
        <taxon>Viridiplantae</taxon>
        <taxon>Chlorophyta</taxon>
        <taxon>Pyramimonadophyceae</taxon>
        <taxon>Pyramimonadales</taxon>
        <taxon>Pyramimonadaceae</taxon>
        <taxon>Cymbomonas</taxon>
    </lineage>
</organism>
<comment type="caution">
    <text evidence="10">The sequence shown here is derived from an EMBL/GenBank/DDBJ whole genome shotgun (WGS) entry which is preliminary data.</text>
</comment>
<dbReference type="AlphaFoldDB" id="A0AAE0GIU6"/>
<dbReference type="Pfam" id="PF09756">
    <property type="entry name" value="DDRGK"/>
    <property type="match status" value="1"/>
</dbReference>
<evidence type="ECO:0000256" key="8">
    <source>
        <dbReference type="ARBA" id="ARBA00023136"/>
    </source>
</evidence>
<evidence type="ECO:0000256" key="9">
    <source>
        <dbReference type="ARBA" id="ARBA00023438"/>
    </source>
</evidence>
<evidence type="ECO:0000256" key="1">
    <source>
        <dbReference type="ARBA" id="ARBA00004389"/>
    </source>
</evidence>
<keyword evidence="11" id="KW-1185">Reference proteome</keyword>
<dbReference type="PANTHER" id="PTHR48176:SF1">
    <property type="entry name" value="DDRGK DOMAIN-CONTAINING PROTEIN 1"/>
    <property type="match status" value="1"/>
</dbReference>
<gene>
    <name evidence="10" type="ORF">CYMTET_13091</name>
</gene>
<dbReference type="Proteomes" id="UP001190700">
    <property type="component" value="Unassembled WGS sequence"/>
</dbReference>
<name>A0AAE0GIU6_9CHLO</name>
<evidence type="ECO:0000256" key="3">
    <source>
        <dbReference type="ARBA" id="ARBA00018218"/>
    </source>
</evidence>
<dbReference type="InterPro" id="IPR036388">
    <property type="entry name" value="WH-like_DNA-bd_sf"/>
</dbReference>
<dbReference type="InterPro" id="IPR036390">
    <property type="entry name" value="WH_DNA-bd_sf"/>
</dbReference>
<keyword evidence="8" id="KW-0472">Membrane</keyword>
<dbReference type="SMART" id="SM01128">
    <property type="entry name" value="DDRGK"/>
    <property type="match status" value="1"/>
</dbReference>
<keyword evidence="7" id="KW-1133">Transmembrane helix</keyword>
<dbReference type="GO" id="GO:0005789">
    <property type="term" value="C:endoplasmic reticulum membrane"/>
    <property type="evidence" value="ECO:0007669"/>
    <property type="project" value="UniProtKB-SubCell"/>
</dbReference>
<dbReference type="InterPro" id="IPR019153">
    <property type="entry name" value="DDRGK_dom-contain"/>
</dbReference>
<comment type="similarity">
    <text evidence="2">Belongs to the DDRGK1 family.</text>
</comment>
<evidence type="ECO:0000313" key="10">
    <source>
        <dbReference type="EMBL" id="KAK3279010.1"/>
    </source>
</evidence>
<evidence type="ECO:0000256" key="6">
    <source>
        <dbReference type="ARBA" id="ARBA00022824"/>
    </source>
</evidence>
<evidence type="ECO:0000313" key="11">
    <source>
        <dbReference type="Proteomes" id="UP001190700"/>
    </source>
</evidence>
<dbReference type="InterPro" id="IPR050899">
    <property type="entry name" value="DDRGK_domain-containing"/>
</dbReference>
<evidence type="ECO:0000256" key="5">
    <source>
        <dbReference type="ARBA" id="ARBA00022786"/>
    </source>
</evidence>
<dbReference type="PANTHER" id="PTHR48176">
    <property type="entry name" value="DDRGK DOMAIN-CONTAINING PROTEIN 1"/>
    <property type="match status" value="1"/>
</dbReference>
<comment type="function">
    <text evidence="9">Substrate adapter for ufmylation, the covalent attachment of the ubiquitin-like modifier UFM1 to substrate proteins.</text>
</comment>
<comment type="subcellular location">
    <subcellularLocation>
        <location evidence="1">Endoplasmic reticulum membrane</location>
        <topology evidence="1">Single-pass membrane protein</topology>
    </subcellularLocation>
</comment>
<proteinExistence type="inferred from homology"/>
<dbReference type="FunFam" id="1.10.10.10:FF:000143">
    <property type="entry name" value="DDRGK domain-containing protein 1"/>
    <property type="match status" value="1"/>
</dbReference>
<protein>
    <recommendedName>
        <fullName evidence="3">DDRGK domain-containing protein 1</fullName>
    </recommendedName>
</protein>
<evidence type="ECO:0000256" key="7">
    <source>
        <dbReference type="ARBA" id="ARBA00022989"/>
    </source>
</evidence>
<dbReference type="GO" id="GO:0044389">
    <property type="term" value="F:ubiquitin-like protein ligase binding"/>
    <property type="evidence" value="ECO:0007669"/>
    <property type="project" value="TreeGrafter"/>
</dbReference>
<accession>A0AAE0GIU6</accession>
<keyword evidence="6" id="KW-0256">Endoplasmic reticulum</keyword>
<evidence type="ECO:0000256" key="4">
    <source>
        <dbReference type="ARBA" id="ARBA00022692"/>
    </source>
</evidence>
<evidence type="ECO:0000256" key="2">
    <source>
        <dbReference type="ARBA" id="ARBA00009829"/>
    </source>
</evidence>
<dbReference type="Gene3D" id="1.10.10.10">
    <property type="entry name" value="Winged helix-like DNA-binding domain superfamily/Winged helix DNA-binding domain"/>
    <property type="match status" value="1"/>
</dbReference>